<dbReference type="GO" id="GO:0004747">
    <property type="term" value="F:ribokinase activity"/>
    <property type="evidence" value="ECO:0007669"/>
    <property type="project" value="UniProtKB-UniRule"/>
</dbReference>
<dbReference type="AlphaFoldDB" id="A0A1S0U256"/>
<dbReference type="GO" id="GO:0005829">
    <property type="term" value="C:cytosol"/>
    <property type="evidence" value="ECO:0007669"/>
    <property type="project" value="TreeGrafter"/>
</dbReference>
<dbReference type="GO" id="GO:0046872">
    <property type="term" value="F:metal ion binding"/>
    <property type="evidence" value="ECO:0007669"/>
    <property type="project" value="UniProtKB-KW"/>
</dbReference>
<feature type="domain" description="Carbohydrate kinase PfkB" evidence="10">
    <location>
        <begin position="1"/>
        <end position="294"/>
    </location>
</feature>
<dbReference type="InParanoid" id="A0A1S0U256"/>
<dbReference type="EMBL" id="JH712210">
    <property type="protein sequence ID" value="EFO23674.2"/>
    <property type="molecule type" value="Genomic_DNA"/>
</dbReference>
<organism evidence="11">
    <name type="scientific">Loa loa</name>
    <name type="common">Eye worm</name>
    <name type="synonym">Filaria loa</name>
    <dbReference type="NCBI Taxonomy" id="7209"/>
    <lineage>
        <taxon>Eukaryota</taxon>
        <taxon>Metazoa</taxon>
        <taxon>Ecdysozoa</taxon>
        <taxon>Nematoda</taxon>
        <taxon>Chromadorea</taxon>
        <taxon>Rhabditida</taxon>
        <taxon>Spirurina</taxon>
        <taxon>Spiruromorpha</taxon>
        <taxon>Filarioidea</taxon>
        <taxon>Onchocercidae</taxon>
        <taxon>Loa</taxon>
    </lineage>
</organism>
<dbReference type="KEGG" id="loa:LOAG_04812"/>
<evidence type="ECO:0000256" key="4">
    <source>
        <dbReference type="ARBA" id="ARBA00022777"/>
    </source>
</evidence>
<dbReference type="PANTHER" id="PTHR10584:SF166">
    <property type="entry name" value="RIBOKINASE"/>
    <property type="match status" value="1"/>
</dbReference>
<keyword evidence="5 9" id="KW-0067">ATP-binding</keyword>
<dbReference type="GeneID" id="9942215"/>
<evidence type="ECO:0000256" key="9">
    <source>
        <dbReference type="HAMAP-Rule" id="MF_03215"/>
    </source>
</evidence>
<evidence type="ECO:0000256" key="2">
    <source>
        <dbReference type="ARBA" id="ARBA00022723"/>
    </source>
</evidence>
<evidence type="ECO:0000313" key="11">
    <source>
        <dbReference type="EMBL" id="EFO23674.2"/>
    </source>
</evidence>
<protein>
    <recommendedName>
        <fullName evidence="9">Ribokinase</fullName>
        <shortName evidence="9">RK</shortName>
        <ecNumber evidence="9">2.7.1.15</ecNumber>
    </recommendedName>
</protein>
<dbReference type="RefSeq" id="XP_020303008.1">
    <property type="nucleotide sequence ID" value="XM_020446684.1"/>
</dbReference>
<dbReference type="CDD" id="cd01174">
    <property type="entry name" value="ribokinase"/>
    <property type="match status" value="1"/>
</dbReference>
<comment type="cofactor">
    <cofactor evidence="9">
        <name>Mg(2+)</name>
        <dbReference type="ChEBI" id="CHEBI:18420"/>
    </cofactor>
    <text evidence="9">Requires a divalent cation, most likely magnesium in vivo, as an electrophilic catalyst to aid phosphoryl group transfer. It is the chelate of the metal and the nucleotide that is the actual substrate.</text>
</comment>
<feature type="binding site" evidence="9">
    <location>
        <position position="139"/>
    </location>
    <ligand>
        <name>substrate</name>
    </ligand>
</feature>
<feature type="binding site" evidence="9">
    <location>
        <position position="290"/>
    </location>
    <ligand>
        <name>K(+)</name>
        <dbReference type="ChEBI" id="CHEBI:29103"/>
    </ligand>
</feature>
<keyword evidence="9" id="KW-0539">Nucleus</keyword>
<dbReference type="OMA" id="TFCGYFA"/>
<gene>
    <name evidence="11" type="ORF">LOAG_04812</name>
</gene>
<keyword evidence="6 9" id="KW-0460">Magnesium</keyword>
<feature type="binding site" evidence="9">
    <location>
        <begin position="220"/>
        <end position="225"/>
    </location>
    <ligand>
        <name>ATP</name>
        <dbReference type="ChEBI" id="CHEBI:30616"/>
    </ligand>
</feature>
<dbReference type="NCBIfam" id="TIGR02152">
    <property type="entry name" value="D_ribokin_bact"/>
    <property type="match status" value="1"/>
</dbReference>
<comment type="function">
    <text evidence="9">Catalyzes the phosphorylation of ribose at O-5 in a reaction requiring ATP and magnesium. The resulting D-ribose-5-phosphate can then be used either for sythesis of nucleotides, histidine, and tryptophan, or as a component of the pentose phosphate pathway.</text>
</comment>
<dbReference type="SUPFAM" id="SSF53613">
    <property type="entry name" value="Ribokinase-like"/>
    <property type="match status" value="1"/>
</dbReference>
<keyword evidence="2 9" id="KW-0479">Metal-binding</keyword>
<dbReference type="CTD" id="9942215"/>
<feature type="active site" description="Proton acceptor" evidence="9">
    <location>
        <position position="253"/>
    </location>
</feature>
<dbReference type="InterPro" id="IPR011611">
    <property type="entry name" value="PfkB_dom"/>
</dbReference>
<accession>A0A1S0U256</accession>
<dbReference type="FunCoup" id="A0A1S0U256">
    <property type="interactions" value="834"/>
</dbReference>
<keyword evidence="9" id="KW-0963">Cytoplasm</keyword>
<feature type="binding site" evidence="9">
    <location>
        <position position="184"/>
    </location>
    <ligand>
        <name>ATP</name>
        <dbReference type="ChEBI" id="CHEBI:30616"/>
    </ligand>
</feature>
<comment type="catalytic activity">
    <reaction evidence="9">
        <text>D-ribose + ATP = D-ribose 5-phosphate + ADP + H(+)</text>
        <dbReference type="Rhea" id="RHEA:13697"/>
        <dbReference type="ChEBI" id="CHEBI:15378"/>
        <dbReference type="ChEBI" id="CHEBI:30616"/>
        <dbReference type="ChEBI" id="CHEBI:47013"/>
        <dbReference type="ChEBI" id="CHEBI:78346"/>
        <dbReference type="ChEBI" id="CHEBI:456216"/>
        <dbReference type="EC" id="2.7.1.15"/>
    </reaction>
</comment>
<dbReference type="EC" id="2.7.1.15" evidence="9"/>
<keyword evidence="1 9" id="KW-0808">Transferase</keyword>
<evidence type="ECO:0000259" key="10">
    <source>
        <dbReference type="Pfam" id="PF00294"/>
    </source>
</evidence>
<dbReference type="GO" id="GO:0005524">
    <property type="term" value="F:ATP binding"/>
    <property type="evidence" value="ECO:0007669"/>
    <property type="project" value="UniProtKB-UniRule"/>
</dbReference>
<feature type="binding site" evidence="9">
    <location>
        <begin position="252"/>
        <end position="253"/>
    </location>
    <ligand>
        <name>ATP</name>
        <dbReference type="ChEBI" id="CHEBI:30616"/>
    </ligand>
</feature>
<feature type="binding site" evidence="9">
    <location>
        <position position="253"/>
    </location>
    <ligand>
        <name>substrate</name>
    </ligand>
</feature>
<dbReference type="OrthoDB" id="415590at2759"/>
<dbReference type="InterPro" id="IPR002139">
    <property type="entry name" value="Ribo/fructo_kinase"/>
</dbReference>
<feature type="binding site" evidence="9">
    <location>
        <begin position="38"/>
        <end position="42"/>
    </location>
    <ligand>
        <name>substrate</name>
    </ligand>
</feature>
<keyword evidence="8 9" id="KW-0119">Carbohydrate metabolism</keyword>
<proteinExistence type="inferred from homology"/>
<dbReference type="Pfam" id="PF00294">
    <property type="entry name" value="PfkB"/>
    <property type="match status" value="1"/>
</dbReference>
<keyword evidence="4 9" id="KW-0418">Kinase</keyword>
<dbReference type="UniPathway" id="UPA00916">
    <property type="reaction ID" value="UER00889"/>
</dbReference>
<comment type="caution">
    <text evidence="9">Lacks conserved residue(s) required for the propagation of feature annotation.</text>
</comment>
<comment type="subunit">
    <text evidence="9">Homodimer.</text>
</comment>
<name>A0A1S0U256_LOALO</name>
<dbReference type="GO" id="GO:0005634">
    <property type="term" value="C:nucleus"/>
    <property type="evidence" value="ECO:0007669"/>
    <property type="project" value="UniProtKB-SubCell"/>
</dbReference>
<keyword evidence="7 9" id="KW-0630">Potassium</keyword>
<dbReference type="InterPro" id="IPR011877">
    <property type="entry name" value="Ribokinase"/>
</dbReference>
<feature type="binding site" evidence="9">
    <location>
        <position position="285"/>
    </location>
    <ligand>
        <name>K(+)</name>
        <dbReference type="ChEBI" id="CHEBI:29103"/>
    </ligand>
</feature>
<feature type="binding site" evidence="9">
    <location>
        <position position="294"/>
    </location>
    <ligand>
        <name>K(+)</name>
        <dbReference type="ChEBI" id="CHEBI:29103"/>
    </ligand>
</feature>
<sequence length="307" mass="33197">MIDIVVCGSIVQDLVSYTDQFPRPGEAVKGTFATSPGGKGANQAAQAAMLGATVYMIGRVGKDVFGVCNVESLKIFGVNTKYIDVSESEKTGCSTVIVTKDGQNAIVVAPGANLEYSSSRIDELEEVIASTKLVLCQNEISYESVKRMFELARKHNIKTFLNYAPVEETFAKSILKLADILCANEIEAEYLADQCIKSIEDAQKAARKLLDVGPLIVILTLGAKGVVYDSKQGDSGHISVPAVKVVETTGAGDSFCGAFAYFLVKRSELVLKEQIRRAAHISTLSVQRKGTRDSYLWPKDLPSNLIM</sequence>
<dbReference type="PRINTS" id="PR00990">
    <property type="entry name" value="RIBOKINASE"/>
</dbReference>
<comment type="subcellular location">
    <subcellularLocation>
        <location evidence="9">Cytoplasm</location>
    </subcellularLocation>
    <subcellularLocation>
        <location evidence="9">Nucleus</location>
    </subcellularLocation>
</comment>
<dbReference type="HAMAP" id="MF_01987">
    <property type="entry name" value="Ribokinase"/>
    <property type="match status" value="1"/>
</dbReference>
<evidence type="ECO:0000256" key="7">
    <source>
        <dbReference type="ARBA" id="ARBA00022958"/>
    </source>
</evidence>
<dbReference type="InterPro" id="IPR029056">
    <property type="entry name" value="Ribokinase-like"/>
</dbReference>
<comment type="activity regulation">
    <text evidence="9">Activated by a monovalent cation that binds near, but not in, the active site. The most likely occupant of the site in vivo is potassium. Ion binding induces a conformational change that may alter substrate affinity.</text>
</comment>
<reference evidence="11" key="1">
    <citation type="submission" date="2012-04" db="EMBL/GenBank/DDBJ databases">
        <title>The Genome Sequence of Loa loa.</title>
        <authorList>
            <consortium name="The Broad Institute Genome Sequencing Platform"/>
            <consortium name="Broad Institute Genome Sequencing Center for Infectious Disease"/>
            <person name="Nutman T.B."/>
            <person name="Fink D.L."/>
            <person name="Russ C."/>
            <person name="Young S."/>
            <person name="Zeng Q."/>
            <person name="Gargeya S."/>
            <person name="Alvarado L."/>
            <person name="Berlin A."/>
            <person name="Chapman S.B."/>
            <person name="Chen Z."/>
            <person name="Freedman E."/>
            <person name="Gellesch M."/>
            <person name="Goldberg J."/>
            <person name="Griggs A."/>
            <person name="Gujja S."/>
            <person name="Heilman E.R."/>
            <person name="Heiman D."/>
            <person name="Howarth C."/>
            <person name="Mehta T."/>
            <person name="Neiman D."/>
            <person name="Pearson M."/>
            <person name="Roberts A."/>
            <person name="Saif S."/>
            <person name="Shea T."/>
            <person name="Shenoy N."/>
            <person name="Sisk P."/>
            <person name="Stolte C."/>
            <person name="Sykes S."/>
            <person name="White J."/>
            <person name="Yandava C."/>
            <person name="Haas B."/>
            <person name="Henn M.R."/>
            <person name="Nusbaum C."/>
            <person name="Birren B."/>
        </authorList>
    </citation>
    <scope>NUCLEOTIDE SEQUENCE [LARGE SCALE GENOMIC DNA]</scope>
</reference>
<comment type="pathway">
    <text evidence="9">Carbohydrate metabolism; D-ribose degradation; D-ribose 5-phosphate from beta-D-ribopyranose: step 2/2.</text>
</comment>
<comment type="similarity">
    <text evidence="9">Belongs to the carbohydrate kinase PfkB family. Ribokinase subfamily.</text>
</comment>
<dbReference type="PANTHER" id="PTHR10584">
    <property type="entry name" value="SUGAR KINASE"/>
    <property type="match status" value="1"/>
</dbReference>
<feature type="binding site" evidence="9">
    <location>
        <position position="288"/>
    </location>
    <ligand>
        <name>K(+)</name>
        <dbReference type="ChEBI" id="CHEBI:29103"/>
    </ligand>
</feature>
<dbReference type="Gene3D" id="3.40.1190.20">
    <property type="match status" value="1"/>
</dbReference>
<evidence type="ECO:0000256" key="8">
    <source>
        <dbReference type="ARBA" id="ARBA00023277"/>
    </source>
</evidence>
<feature type="binding site" evidence="9">
    <location>
        <position position="249"/>
    </location>
    <ligand>
        <name>K(+)</name>
        <dbReference type="ChEBI" id="CHEBI:29103"/>
    </ligand>
</feature>
<evidence type="ECO:0000256" key="6">
    <source>
        <dbReference type="ARBA" id="ARBA00022842"/>
    </source>
</evidence>
<evidence type="ECO:0000256" key="1">
    <source>
        <dbReference type="ARBA" id="ARBA00022679"/>
    </source>
</evidence>
<feature type="binding site" evidence="9">
    <location>
        <begin position="11"/>
        <end position="13"/>
    </location>
    <ligand>
        <name>substrate</name>
    </ligand>
</feature>
<evidence type="ECO:0000256" key="5">
    <source>
        <dbReference type="ARBA" id="ARBA00022840"/>
    </source>
</evidence>
<evidence type="ECO:0000256" key="3">
    <source>
        <dbReference type="ARBA" id="ARBA00022741"/>
    </source>
</evidence>
<dbReference type="GO" id="GO:0019303">
    <property type="term" value="P:D-ribose catabolic process"/>
    <property type="evidence" value="ECO:0007669"/>
    <property type="project" value="UniProtKB-UniRule"/>
</dbReference>
<keyword evidence="3 9" id="KW-0547">Nucleotide-binding</keyword>